<sequence length="215" mass="23592">MEKCSRPFMLAVIVLCLMPLRDWATSQPAGSLEGNRFRIIGGSCEVSPNTDTVDLQYDPETHAWKCEGLEALEEGTMGSVAITLRLLDRASNAEEDPSDYCAYAGGIYAGGHCWYRGEEGDSCNRVCQDAGGRYSEATATEVGSIGDGGTHKKCTEVADLFGRPRAHPRGRYGRNRGLGCSEQWSVVTWWMRDGPTTGAARDRDMRRFCACEAPY</sequence>
<proteinExistence type="predicted"/>
<accession>W4L3G3</accession>
<gene>
    <name evidence="2" type="ORF">ETSY1_43025</name>
</gene>
<feature type="signal peptide" evidence="1">
    <location>
        <begin position="1"/>
        <end position="24"/>
    </location>
</feature>
<keyword evidence="3" id="KW-1185">Reference proteome</keyword>
<evidence type="ECO:0000313" key="3">
    <source>
        <dbReference type="Proteomes" id="UP000019141"/>
    </source>
</evidence>
<dbReference type="HOGENOM" id="CLU_1281233_0_0_7"/>
<reference evidence="2 3" key="1">
    <citation type="journal article" date="2014" name="Nature">
        <title>An environmental bacterial taxon with a large and distinct metabolic repertoire.</title>
        <authorList>
            <person name="Wilson M.C."/>
            <person name="Mori T."/>
            <person name="Ruckert C."/>
            <person name="Uria A.R."/>
            <person name="Helf M.J."/>
            <person name="Takada K."/>
            <person name="Gernert C."/>
            <person name="Steffens U.A."/>
            <person name="Heycke N."/>
            <person name="Schmitt S."/>
            <person name="Rinke C."/>
            <person name="Helfrich E.J."/>
            <person name="Brachmann A.O."/>
            <person name="Gurgui C."/>
            <person name="Wakimoto T."/>
            <person name="Kracht M."/>
            <person name="Crusemann M."/>
            <person name="Hentschel U."/>
            <person name="Abe I."/>
            <person name="Matsunaga S."/>
            <person name="Kalinowski J."/>
            <person name="Takeyama H."/>
            <person name="Piel J."/>
        </authorList>
    </citation>
    <scope>NUCLEOTIDE SEQUENCE [LARGE SCALE GENOMIC DNA]</scope>
    <source>
        <strain evidence="3">TSY1</strain>
    </source>
</reference>
<comment type="caution">
    <text evidence="2">The sequence shown here is derived from an EMBL/GenBank/DDBJ whole genome shotgun (WGS) entry which is preliminary data.</text>
</comment>
<evidence type="ECO:0000313" key="2">
    <source>
        <dbReference type="EMBL" id="ETW92582.1"/>
    </source>
</evidence>
<feature type="chain" id="PRO_5004845678" evidence="1">
    <location>
        <begin position="25"/>
        <end position="215"/>
    </location>
</feature>
<dbReference type="Proteomes" id="UP000019141">
    <property type="component" value="Unassembled WGS sequence"/>
</dbReference>
<organism evidence="2 3">
    <name type="scientific">Entotheonella factor</name>
    <dbReference type="NCBI Taxonomy" id="1429438"/>
    <lineage>
        <taxon>Bacteria</taxon>
        <taxon>Pseudomonadati</taxon>
        <taxon>Nitrospinota/Tectimicrobiota group</taxon>
        <taxon>Candidatus Tectimicrobiota</taxon>
        <taxon>Candidatus Entotheonellia</taxon>
        <taxon>Candidatus Entotheonellales</taxon>
        <taxon>Candidatus Entotheonellaceae</taxon>
        <taxon>Candidatus Entotheonella</taxon>
    </lineage>
</organism>
<dbReference type="AlphaFoldDB" id="W4L3G3"/>
<dbReference type="EMBL" id="AZHW01001434">
    <property type="protein sequence ID" value="ETW92582.1"/>
    <property type="molecule type" value="Genomic_DNA"/>
</dbReference>
<name>W4L3G3_ENTF1</name>
<keyword evidence="1" id="KW-0732">Signal</keyword>
<evidence type="ECO:0000256" key="1">
    <source>
        <dbReference type="SAM" id="SignalP"/>
    </source>
</evidence>
<protein>
    <submittedName>
        <fullName evidence="2">Uncharacterized protein</fullName>
    </submittedName>
</protein>